<dbReference type="PANTHER" id="PTHR11080">
    <property type="entry name" value="PYRAZINAMIDASE/NICOTINAMIDASE"/>
    <property type="match status" value="1"/>
</dbReference>
<protein>
    <recommendedName>
        <fullName evidence="7">nicotinamidase</fullName>
        <ecNumber evidence="7">3.5.1.19</ecNumber>
    </recommendedName>
    <alternativeName>
        <fullName evidence="8">Nicotinamide deamidase</fullName>
    </alternativeName>
</protein>
<feature type="domain" description="EF-hand" evidence="9">
    <location>
        <begin position="16"/>
        <end position="51"/>
    </location>
</feature>
<dbReference type="SUPFAM" id="SSF47473">
    <property type="entry name" value="EF-hand"/>
    <property type="match status" value="1"/>
</dbReference>
<keyword evidence="2" id="KW-0662">Pyridine nucleotide biosynthesis</keyword>
<evidence type="ECO:0000259" key="9">
    <source>
        <dbReference type="PROSITE" id="PS50222"/>
    </source>
</evidence>
<dbReference type="InterPro" id="IPR000868">
    <property type="entry name" value="Isochorismatase-like_dom"/>
</dbReference>
<dbReference type="InterPro" id="IPR018247">
    <property type="entry name" value="EF_Hand_1_Ca_BS"/>
</dbReference>
<dbReference type="PROSITE" id="PS00018">
    <property type="entry name" value="EF_HAND_1"/>
    <property type="match status" value="2"/>
</dbReference>
<dbReference type="SUPFAM" id="SSF52499">
    <property type="entry name" value="Isochorismatase-like hydrolases"/>
    <property type="match status" value="1"/>
</dbReference>
<dbReference type="InterPro" id="IPR036380">
    <property type="entry name" value="Isochorismatase-like_sf"/>
</dbReference>
<organism evidence="10 11">
    <name type="scientific">Macrostomum lignano</name>
    <dbReference type="NCBI Taxonomy" id="282301"/>
    <lineage>
        <taxon>Eukaryota</taxon>
        <taxon>Metazoa</taxon>
        <taxon>Spiralia</taxon>
        <taxon>Lophotrochozoa</taxon>
        <taxon>Platyhelminthes</taxon>
        <taxon>Rhabditophora</taxon>
        <taxon>Macrostomorpha</taxon>
        <taxon>Macrostomida</taxon>
        <taxon>Macrostomidae</taxon>
        <taxon>Macrostomum</taxon>
    </lineage>
</organism>
<evidence type="ECO:0000313" key="11">
    <source>
        <dbReference type="WBParaSite" id="maker-uti_cns_0007875-snap-gene-0.6-mRNA-1"/>
    </source>
</evidence>
<evidence type="ECO:0000256" key="7">
    <source>
        <dbReference type="ARBA" id="ARBA00039017"/>
    </source>
</evidence>
<dbReference type="InterPro" id="IPR002048">
    <property type="entry name" value="EF_hand_dom"/>
</dbReference>
<evidence type="ECO:0000256" key="8">
    <source>
        <dbReference type="ARBA" id="ARBA00043224"/>
    </source>
</evidence>
<dbReference type="GO" id="GO:0005509">
    <property type="term" value="F:calcium ion binding"/>
    <property type="evidence" value="ECO:0007669"/>
    <property type="project" value="InterPro"/>
</dbReference>
<name>A0A1I8HUP0_9PLAT</name>
<dbReference type="GO" id="GO:0008936">
    <property type="term" value="F:nicotinamidase activity"/>
    <property type="evidence" value="ECO:0007669"/>
    <property type="project" value="UniProtKB-EC"/>
</dbReference>
<sequence length="351" mass="37996">MFGNSKFFNQYPGKDITEADIKRIFQTFDANKDNALDKAEVKNLVESIATSGSLSAAELDKIYAFLDKDKDGLVSPSDMAARALPWLSVIFSGPVAMVIVDVQNDFITGSLALKVYPAKEDGANVVPVINDVIAKHSAAFKTVIYSLDWHPADHISFLDNLAKRKLSDKSKIKDAAKVGLNDVVVLETKAYGPIEQIMWPRHCVQNSSGAELHSELKLAGNHTKVYKGTDPDIDSYSAFWDNNKLKKTDLHDRLSKLGISDLIVCGLATDVCVGSTAAHAQELGYRTALLEDACCGVMPDGIAATKAKLTAAHGVVVRSGQLNELLAKRDRPMAWVLAAVDCVEKLANGGH</sequence>
<comment type="pathway">
    <text evidence="6">Cofactor biosynthesis; nicotinate biosynthesis; nicotinate from nicotinamide: step 1/1.</text>
</comment>
<dbReference type="CDD" id="cd00051">
    <property type="entry name" value="EFh"/>
    <property type="match status" value="1"/>
</dbReference>
<evidence type="ECO:0000256" key="4">
    <source>
        <dbReference type="ARBA" id="ARBA00022801"/>
    </source>
</evidence>
<dbReference type="WBParaSite" id="maker-uti_cns_0007875-snap-gene-0.6-mRNA-1">
    <property type="protein sequence ID" value="maker-uti_cns_0007875-snap-gene-0.6-mRNA-1"/>
    <property type="gene ID" value="maker-uti_cns_0007875-snap-gene-0.6"/>
</dbReference>
<dbReference type="GO" id="GO:0019363">
    <property type="term" value="P:pyridine nucleotide biosynthetic process"/>
    <property type="evidence" value="ECO:0007669"/>
    <property type="project" value="UniProtKB-KW"/>
</dbReference>
<dbReference type="Pfam" id="PF13499">
    <property type="entry name" value="EF-hand_7"/>
    <property type="match status" value="1"/>
</dbReference>
<keyword evidence="5" id="KW-0106">Calcium</keyword>
<evidence type="ECO:0000256" key="2">
    <source>
        <dbReference type="ARBA" id="ARBA00022642"/>
    </source>
</evidence>
<dbReference type="PROSITE" id="PS50222">
    <property type="entry name" value="EF_HAND_2"/>
    <property type="match status" value="1"/>
</dbReference>
<dbReference type="EC" id="3.5.1.19" evidence="7"/>
<dbReference type="Pfam" id="PF00857">
    <property type="entry name" value="Isochorismatase"/>
    <property type="match status" value="1"/>
</dbReference>
<dbReference type="InterPro" id="IPR052347">
    <property type="entry name" value="Isochorismatase_Nicotinamidase"/>
</dbReference>
<keyword evidence="10" id="KW-1185">Reference proteome</keyword>
<keyword evidence="3" id="KW-0479">Metal-binding</keyword>
<evidence type="ECO:0000256" key="5">
    <source>
        <dbReference type="ARBA" id="ARBA00022837"/>
    </source>
</evidence>
<evidence type="ECO:0000256" key="1">
    <source>
        <dbReference type="ARBA" id="ARBA00006336"/>
    </source>
</evidence>
<dbReference type="Proteomes" id="UP000095280">
    <property type="component" value="Unplaced"/>
</dbReference>
<proteinExistence type="inferred from homology"/>
<accession>A0A1I8HUP0</accession>
<reference evidence="11" key="1">
    <citation type="submission" date="2016-11" db="UniProtKB">
        <authorList>
            <consortium name="WormBaseParasite"/>
        </authorList>
    </citation>
    <scope>IDENTIFICATION</scope>
</reference>
<evidence type="ECO:0000256" key="6">
    <source>
        <dbReference type="ARBA" id="ARBA00037900"/>
    </source>
</evidence>
<dbReference type="Gene3D" id="3.40.50.850">
    <property type="entry name" value="Isochorismatase-like"/>
    <property type="match status" value="1"/>
</dbReference>
<keyword evidence="4" id="KW-0378">Hydrolase</keyword>
<evidence type="ECO:0000313" key="10">
    <source>
        <dbReference type="Proteomes" id="UP000095280"/>
    </source>
</evidence>
<dbReference type="Gene3D" id="1.10.238.10">
    <property type="entry name" value="EF-hand"/>
    <property type="match status" value="1"/>
</dbReference>
<dbReference type="AlphaFoldDB" id="A0A1I8HUP0"/>
<dbReference type="InterPro" id="IPR011992">
    <property type="entry name" value="EF-hand-dom_pair"/>
</dbReference>
<comment type="similarity">
    <text evidence="1">Belongs to the isochorismatase family.</text>
</comment>
<dbReference type="PANTHER" id="PTHR11080:SF2">
    <property type="entry name" value="LD05707P"/>
    <property type="match status" value="1"/>
</dbReference>
<dbReference type="SMART" id="SM00054">
    <property type="entry name" value="EFh"/>
    <property type="match status" value="2"/>
</dbReference>
<evidence type="ECO:0000256" key="3">
    <source>
        <dbReference type="ARBA" id="ARBA00022723"/>
    </source>
</evidence>